<dbReference type="Proteomes" id="UP000284407">
    <property type="component" value="Unassembled WGS sequence"/>
</dbReference>
<comment type="caution">
    <text evidence="9">The sequence shown here is derived from an EMBL/GenBank/DDBJ whole genome shotgun (WGS) entry which is preliminary data.</text>
</comment>
<feature type="transmembrane region" description="Helical" evidence="7">
    <location>
        <begin position="12"/>
        <end position="44"/>
    </location>
</feature>
<dbReference type="InterPro" id="IPR004681">
    <property type="entry name" value="TRAP_DctM"/>
</dbReference>
<evidence type="ECO:0000256" key="4">
    <source>
        <dbReference type="ARBA" id="ARBA00022692"/>
    </source>
</evidence>
<feature type="transmembrane region" description="Helical" evidence="7">
    <location>
        <begin position="257"/>
        <end position="275"/>
    </location>
</feature>
<protein>
    <recommendedName>
        <fullName evidence="7">TRAP transporter large permease protein</fullName>
    </recommendedName>
</protein>
<comment type="function">
    <text evidence="7">Part of the tripartite ATP-independent periplasmic (TRAP) transport system.</text>
</comment>
<keyword evidence="10" id="KW-1185">Reference proteome</keyword>
<evidence type="ECO:0000259" key="8">
    <source>
        <dbReference type="Pfam" id="PF06808"/>
    </source>
</evidence>
<feature type="transmembrane region" description="Helical" evidence="7">
    <location>
        <begin position="180"/>
        <end position="204"/>
    </location>
</feature>
<dbReference type="InterPro" id="IPR010656">
    <property type="entry name" value="DctM"/>
</dbReference>
<feature type="transmembrane region" description="Helical" evidence="7">
    <location>
        <begin position="119"/>
        <end position="137"/>
    </location>
</feature>
<comment type="similarity">
    <text evidence="7">Belongs to the TRAP transporter large permease family.</text>
</comment>
<dbReference type="PANTHER" id="PTHR33362:SF7">
    <property type="entry name" value="SLL1103 PROTEIN"/>
    <property type="match status" value="1"/>
</dbReference>
<feature type="transmembrane region" description="Helical" evidence="7">
    <location>
        <begin position="144"/>
        <end position="168"/>
    </location>
</feature>
<evidence type="ECO:0000256" key="6">
    <source>
        <dbReference type="ARBA" id="ARBA00023136"/>
    </source>
</evidence>
<gene>
    <name evidence="9" type="ORF">C8N30_2101</name>
</gene>
<evidence type="ECO:0000256" key="3">
    <source>
        <dbReference type="ARBA" id="ARBA00022519"/>
    </source>
</evidence>
<feature type="transmembrane region" description="Helical" evidence="7">
    <location>
        <begin position="56"/>
        <end position="78"/>
    </location>
</feature>
<feature type="transmembrane region" description="Helical" evidence="7">
    <location>
        <begin position="225"/>
        <end position="251"/>
    </location>
</feature>
<dbReference type="STRING" id="1443111.Z949_162"/>
<keyword evidence="7" id="KW-0813">Transport</keyword>
<keyword evidence="3 7" id="KW-0997">Cell inner membrane</keyword>
<dbReference type="EMBL" id="RAQK01000001">
    <property type="protein sequence ID" value="RKE97490.1"/>
    <property type="molecule type" value="Genomic_DNA"/>
</dbReference>
<feature type="transmembrane region" description="Helical" evidence="7">
    <location>
        <begin position="90"/>
        <end position="113"/>
    </location>
</feature>
<evidence type="ECO:0000313" key="10">
    <source>
        <dbReference type="Proteomes" id="UP000284407"/>
    </source>
</evidence>
<keyword evidence="6 7" id="KW-0472">Membrane</keyword>
<dbReference type="PIRSF" id="PIRSF006066">
    <property type="entry name" value="HI0050"/>
    <property type="match status" value="1"/>
</dbReference>
<feature type="transmembrane region" description="Helical" evidence="7">
    <location>
        <begin position="413"/>
        <end position="438"/>
    </location>
</feature>
<accession>A0A420DTI9</accession>
<sequence length="444" mass="46410">MTPVPFTEILALCMIGAFFLMLLGGIPVAICLGATGLIFGYFGFGPMLFSLLPSRIYGVVTNYTLLALPLFIFMGIMLEKSRIAEDLIEVIGLAMGGIRGGMALAIILVGVLMGAASGVVGATVVTMGLIALGPVINRGYDAGVACGVICASGTLGQIIPPSLVLILLADIMGESVGTLFAAALIPGLMLSLLFVGYILALGILKPHLVPAIPAQERALTSGKQLAVKLVKVVLPPIALIVLVLGSIIGGVAAPTEAASMGALGSLVLALLAGRLDLSILTAAVRGAFITSAMVFLILIFAQPFGLAFRGLGGERLVQDAFSLVPGGLNGQILFLMVVLFVLGFFLEWIEISYIALPLFLPIFQSAGVDMAWLAILVGLNLQTSFLTPPFGWALFFLKGVAPPSIRTIDIYRGVLPFIAIQLLGVVLVFFYPSLALWLPEAIGW</sequence>
<feature type="domain" description="TRAP C4-dicarboxylate transport system permease DctM subunit" evidence="8">
    <location>
        <begin position="16"/>
        <end position="433"/>
    </location>
</feature>
<dbReference type="Pfam" id="PF06808">
    <property type="entry name" value="DctM"/>
    <property type="match status" value="1"/>
</dbReference>
<name>A0A420DTI9_9RHOB</name>
<proteinExistence type="inferred from homology"/>
<comment type="subunit">
    <text evidence="7">The complex comprises the extracytoplasmic solute receptor protein and the two transmembrane proteins.</text>
</comment>
<dbReference type="AlphaFoldDB" id="A0A420DTI9"/>
<feature type="transmembrane region" description="Helical" evidence="7">
    <location>
        <begin position="358"/>
        <end position="379"/>
    </location>
</feature>
<evidence type="ECO:0000256" key="7">
    <source>
        <dbReference type="RuleBase" id="RU369079"/>
    </source>
</evidence>
<keyword evidence="5 7" id="KW-1133">Transmembrane helix</keyword>
<feature type="transmembrane region" description="Helical" evidence="7">
    <location>
        <begin position="328"/>
        <end position="346"/>
    </location>
</feature>
<dbReference type="GO" id="GO:0005886">
    <property type="term" value="C:plasma membrane"/>
    <property type="evidence" value="ECO:0007669"/>
    <property type="project" value="UniProtKB-SubCell"/>
</dbReference>
<feature type="transmembrane region" description="Helical" evidence="7">
    <location>
        <begin position="385"/>
        <end position="401"/>
    </location>
</feature>
<evidence type="ECO:0000256" key="5">
    <source>
        <dbReference type="ARBA" id="ARBA00022989"/>
    </source>
</evidence>
<keyword evidence="4 7" id="KW-0812">Transmembrane</keyword>
<dbReference type="PANTHER" id="PTHR33362">
    <property type="entry name" value="SIALIC ACID TRAP TRANSPORTER PERMEASE PROTEIN SIAT-RELATED"/>
    <property type="match status" value="1"/>
</dbReference>
<organism evidence="9 10">
    <name type="scientific">Sulfitobacter guttiformis</name>
    <dbReference type="NCBI Taxonomy" id="74349"/>
    <lineage>
        <taxon>Bacteria</taxon>
        <taxon>Pseudomonadati</taxon>
        <taxon>Pseudomonadota</taxon>
        <taxon>Alphaproteobacteria</taxon>
        <taxon>Rhodobacterales</taxon>
        <taxon>Roseobacteraceae</taxon>
        <taxon>Sulfitobacter</taxon>
    </lineage>
</organism>
<comment type="subcellular location">
    <subcellularLocation>
        <location evidence="1 7">Cell inner membrane</location>
        <topology evidence="1 7">Multi-pass membrane protein</topology>
    </subcellularLocation>
</comment>
<feature type="transmembrane region" description="Helical" evidence="7">
    <location>
        <begin position="287"/>
        <end position="308"/>
    </location>
</feature>
<keyword evidence="2" id="KW-1003">Cell membrane</keyword>
<evidence type="ECO:0000313" key="9">
    <source>
        <dbReference type="EMBL" id="RKE97490.1"/>
    </source>
</evidence>
<dbReference type="GO" id="GO:0022857">
    <property type="term" value="F:transmembrane transporter activity"/>
    <property type="evidence" value="ECO:0007669"/>
    <property type="project" value="UniProtKB-UniRule"/>
</dbReference>
<reference evidence="9 10" key="1">
    <citation type="submission" date="2018-09" db="EMBL/GenBank/DDBJ databases">
        <title>Genomic Encyclopedia of Archaeal and Bacterial Type Strains, Phase II (KMG-II): from individual species to whole genera.</title>
        <authorList>
            <person name="Goeker M."/>
        </authorList>
    </citation>
    <scope>NUCLEOTIDE SEQUENCE [LARGE SCALE GENOMIC DNA]</scope>
    <source>
        <strain evidence="9 10">DSM 11458</strain>
    </source>
</reference>
<evidence type="ECO:0000256" key="1">
    <source>
        <dbReference type="ARBA" id="ARBA00004429"/>
    </source>
</evidence>
<dbReference type="NCBIfam" id="TIGR00786">
    <property type="entry name" value="dctM"/>
    <property type="match status" value="1"/>
</dbReference>
<evidence type="ECO:0000256" key="2">
    <source>
        <dbReference type="ARBA" id="ARBA00022475"/>
    </source>
</evidence>